<keyword evidence="1" id="KW-0732">Signal</keyword>
<sequence length="397" mass="45523">MRPLHFFSCFLLLIFSSFLLFRHTVLFAQESDLQDKIREYEQKLRELSAEAKSLTGEITYLDIRIGYVELKIRDAENKIVQKEKELNVLSKDVENMENRIYRVSEALSEQERILEERVRVRYKSERALSLNLFIDSQGLSDVINRLKYLRVAQEQDNKLLAEFKETKRNFTSQKVILEDKKSKVEALKKSIEQEKRTAQEYRGELEVSKGEKEKLLADTKNDEATYQELLRKALAEFAALDAAVGKGLLSGHVKKGDAIAVVGNSGYPGCSTGAHLHFEIRENNQWVDPSDYLESKTVYDATADEYREIGDGDWAWPLSDTIILTQDYGKTPYSWRYKYSGGIHTGFDMVSNASSVVRAPEDGDLYSTREACGSSSMINIKYIVHDDETVSYFLHVQ</sequence>
<feature type="coiled-coil region" evidence="2">
    <location>
        <begin position="174"/>
        <end position="218"/>
    </location>
</feature>
<protein>
    <submittedName>
        <fullName evidence="5">Uncharacterized protein</fullName>
    </submittedName>
</protein>
<gene>
    <name evidence="5" type="ORF">COX53_02720</name>
</gene>
<dbReference type="CDD" id="cd12797">
    <property type="entry name" value="M23_peptidase"/>
    <property type="match status" value="1"/>
</dbReference>
<feature type="domain" description="M23ase beta-sheet core" evidence="3">
    <location>
        <begin position="252"/>
        <end position="289"/>
    </location>
</feature>
<dbReference type="AlphaFoldDB" id="A0A2G9XBM2"/>
<dbReference type="Gene3D" id="6.10.250.3150">
    <property type="match status" value="1"/>
</dbReference>
<organism evidence="5 6">
    <name type="scientific">candidate division WWE3 bacterium CG23_combo_of_CG06-09_8_20_14_all_40_14</name>
    <dbReference type="NCBI Taxonomy" id="1975095"/>
    <lineage>
        <taxon>Bacteria</taxon>
        <taxon>Katanobacteria</taxon>
    </lineage>
</organism>
<evidence type="ECO:0000313" key="6">
    <source>
        <dbReference type="Proteomes" id="UP000231388"/>
    </source>
</evidence>
<dbReference type="SUPFAM" id="SSF51261">
    <property type="entry name" value="Duplicated hybrid motif"/>
    <property type="match status" value="1"/>
</dbReference>
<dbReference type="Proteomes" id="UP000231388">
    <property type="component" value="Unassembled WGS sequence"/>
</dbReference>
<dbReference type="InterPro" id="IPR011055">
    <property type="entry name" value="Dup_hybrid_motif"/>
</dbReference>
<dbReference type="InterPro" id="IPR050570">
    <property type="entry name" value="Cell_wall_metabolism_enzyme"/>
</dbReference>
<feature type="domain" description="Peptidoglycan hydrolase PcsB coiled-coil" evidence="4">
    <location>
        <begin position="103"/>
        <end position="169"/>
    </location>
</feature>
<reference evidence="5 6" key="1">
    <citation type="submission" date="2017-09" db="EMBL/GenBank/DDBJ databases">
        <title>Depth-based differentiation of microbial function through sediment-hosted aquifers and enrichment of novel symbionts in the deep terrestrial subsurface.</title>
        <authorList>
            <person name="Probst A.J."/>
            <person name="Ladd B."/>
            <person name="Jarett J.K."/>
            <person name="Geller-Mcgrath D.E."/>
            <person name="Sieber C.M."/>
            <person name="Emerson J.B."/>
            <person name="Anantharaman K."/>
            <person name="Thomas B.C."/>
            <person name="Malmstrom R."/>
            <person name="Stieglmeier M."/>
            <person name="Klingl A."/>
            <person name="Woyke T."/>
            <person name="Ryan C.M."/>
            <person name="Banfield J.F."/>
        </authorList>
    </citation>
    <scope>NUCLEOTIDE SEQUENCE [LARGE SCALE GENOMIC DNA]</scope>
    <source>
        <strain evidence="5">CG23_combo_of_CG06-09_8_20_14_all_40_14</strain>
    </source>
</reference>
<proteinExistence type="predicted"/>
<dbReference type="PANTHER" id="PTHR21666:SF270">
    <property type="entry name" value="MUREIN HYDROLASE ACTIVATOR ENVC"/>
    <property type="match status" value="1"/>
</dbReference>
<evidence type="ECO:0000259" key="4">
    <source>
        <dbReference type="Pfam" id="PF24568"/>
    </source>
</evidence>
<comment type="caution">
    <text evidence="5">The sequence shown here is derived from an EMBL/GenBank/DDBJ whole genome shotgun (WGS) entry which is preliminary data.</text>
</comment>
<accession>A0A2G9XBM2</accession>
<dbReference type="PANTHER" id="PTHR21666">
    <property type="entry name" value="PEPTIDASE-RELATED"/>
    <property type="match status" value="1"/>
</dbReference>
<dbReference type="InterPro" id="IPR057309">
    <property type="entry name" value="PcsB_CC"/>
</dbReference>
<evidence type="ECO:0000256" key="1">
    <source>
        <dbReference type="ARBA" id="ARBA00022729"/>
    </source>
</evidence>
<dbReference type="InterPro" id="IPR016047">
    <property type="entry name" value="M23ase_b-sheet_dom"/>
</dbReference>
<name>A0A2G9XBM2_UNCKA</name>
<feature type="coiled-coil region" evidence="2">
    <location>
        <begin position="30"/>
        <end position="99"/>
    </location>
</feature>
<dbReference type="Gene3D" id="2.70.70.10">
    <property type="entry name" value="Glucose Permease (Domain IIA)"/>
    <property type="match status" value="2"/>
</dbReference>
<evidence type="ECO:0000256" key="2">
    <source>
        <dbReference type="SAM" id="Coils"/>
    </source>
</evidence>
<dbReference type="EMBL" id="PCQY01000032">
    <property type="protein sequence ID" value="PIP04390.1"/>
    <property type="molecule type" value="Genomic_DNA"/>
</dbReference>
<dbReference type="Pfam" id="PF01551">
    <property type="entry name" value="Peptidase_M23"/>
    <property type="match status" value="1"/>
</dbReference>
<dbReference type="GO" id="GO:0004222">
    <property type="term" value="F:metalloendopeptidase activity"/>
    <property type="evidence" value="ECO:0007669"/>
    <property type="project" value="TreeGrafter"/>
</dbReference>
<keyword evidence="2" id="KW-0175">Coiled coil</keyword>
<evidence type="ECO:0000259" key="3">
    <source>
        <dbReference type="Pfam" id="PF01551"/>
    </source>
</evidence>
<evidence type="ECO:0000313" key="5">
    <source>
        <dbReference type="EMBL" id="PIP04390.1"/>
    </source>
</evidence>
<dbReference type="Pfam" id="PF24568">
    <property type="entry name" value="CC_PcsB"/>
    <property type="match status" value="1"/>
</dbReference>